<feature type="compositionally biased region" description="Basic and acidic residues" evidence="1">
    <location>
        <begin position="143"/>
        <end position="160"/>
    </location>
</feature>
<proteinExistence type="predicted"/>
<evidence type="ECO:0000313" key="2">
    <source>
        <dbReference type="EMBL" id="CAG9864166.1"/>
    </source>
</evidence>
<feature type="compositionally biased region" description="Polar residues" evidence="1">
    <location>
        <begin position="18"/>
        <end position="43"/>
    </location>
</feature>
<name>A0A9N9XTW7_PHYSR</name>
<feature type="compositionally biased region" description="Basic and acidic residues" evidence="1">
    <location>
        <begin position="54"/>
        <end position="67"/>
    </location>
</feature>
<feature type="region of interest" description="Disordered" evidence="1">
    <location>
        <begin position="123"/>
        <end position="160"/>
    </location>
</feature>
<feature type="compositionally biased region" description="Basic and acidic residues" evidence="1">
    <location>
        <begin position="123"/>
        <end position="133"/>
    </location>
</feature>
<dbReference type="Proteomes" id="UP001153712">
    <property type="component" value="Chromosome 7"/>
</dbReference>
<dbReference type="AlphaFoldDB" id="A0A9N9XTW7"/>
<dbReference type="EMBL" id="OU900100">
    <property type="protein sequence ID" value="CAG9864166.1"/>
    <property type="molecule type" value="Genomic_DNA"/>
</dbReference>
<reference evidence="2" key="1">
    <citation type="submission" date="2022-01" db="EMBL/GenBank/DDBJ databases">
        <authorList>
            <person name="King R."/>
        </authorList>
    </citation>
    <scope>NUCLEOTIDE SEQUENCE</scope>
</reference>
<protein>
    <submittedName>
        <fullName evidence="2">Uncharacterized protein</fullName>
    </submittedName>
</protein>
<feature type="compositionally biased region" description="Basic residues" evidence="1">
    <location>
        <begin position="89"/>
        <end position="99"/>
    </location>
</feature>
<keyword evidence="3" id="KW-1185">Reference proteome</keyword>
<gene>
    <name evidence="2" type="ORF">PHYEVI_LOCUS10423</name>
</gene>
<organism evidence="2 3">
    <name type="scientific">Phyllotreta striolata</name>
    <name type="common">Striped flea beetle</name>
    <name type="synonym">Crioceris striolata</name>
    <dbReference type="NCBI Taxonomy" id="444603"/>
    <lineage>
        <taxon>Eukaryota</taxon>
        <taxon>Metazoa</taxon>
        <taxon>Ecdysozoa</taxon>
        <taxon>Arthropoda</taxon>
        <taxon>Hexapoda</taxon>
        <taxon>Insecta</taxon>
        <taxon>Pterygota</taxon>
        <taxon>Neoptera</taxon>
        <taxon>Endopterygota</taxon>
        <taxon>Coleoptera</taxon>
        <taxon>Polyphaga</taxon>
        <taxon>Cucujiformia</taxon>
        <taxon>Chrysomeloidea</taxon>
        <taxon>Chrysomelidae</taxon>
        <taxon>Galerucinae</taxon>
        <taxon>Alticini</taxon>
        <taxon>Phyllotreta</taxon>
    </lineage>
</organism>
<feature type="region of interest" description="Disordered" evidence="1">
    <location>
        <begin position="1"/>
        <end position="107"/>
    </location>
</feature>
<evidence type="ECO:0000256" key="1">
    <source>
        <dbReference type="SAM" id="MobiDB-lite"/>
    </source>
</evidence>
<sequence>MIDEFKVGNGFDCVKPSYESSRTSPAQQSRAITIRPSTSNRYNQFDRRKRSSHRSRDGTESLKRNAEKSPVNRAVAKKYPTSESETHFSHTHTHTHKPTTHTARPISAQNVLFRTDNIIKDNREAEGRNETARMIEPWISRTARGESKDGRSKEDKKKKS</sequence>
<accession>A0A9N9XTW7</accession>
<evidence type="ECO:0000313" key="3">
    <source>
        <dbReference type="Proteomes" id="UP001153712"/>
    </source>
</evidence>